<name>A0A2Z5N8H4_BURPY</name>
<proteinExistence type="predicted"/>
<sequence length="401" mass="43125">MTHNMEMEHTAGTTASDMETSGAVTIEGTAQCRRTMLKLGFSVIAASLAGVARAQTKTAAPKPRASTMRVLPGGKTVKLAPSWETVQVGQMTPDAKAAVSIRSGDTVWYDGTWTNWGNEAKYGMGFKEREPIRKKYPNGAFSLIGPVEIEGAEPGDVVECRMLKMQPIDWGWNSAPPGVGALPGDFGPYLRYLKFDDARTYASYVPGVQIPLKPFQAYLGTQPPGDRVTSANFAGSYGGNLDCAVLGVGTSVFLPVQVARARVWTGGSMGASGEGNVDQTSIESAFEEMRIQFLLHKRSSLNGPIAETPEHWIGFGFADSLDDALVACIRQTIGWMSAATGIAAVDCYGILSVAGSFRITQYAHQTGTVYKTEPPKGVHCMVPKNIFSAEMLRRLSDYTRA</sequence>
<dbReference type="Pfam" id="PF03069">
    <property type="entry name" value="FmdA_AmdA"/>
    <property type="match status" value="1"/>
</dbReference>
<protein>
    <submittedName>
        <fullName evidence="2">Acetamidase</fullName>
    </submittedName>
</protein>
<feature type="region of interest" description="Disordered" evidence="1">
    <location>
        <begin position="1"/>
        <end position="22"/>
    </location>
</feature>
<dbReference type="Gene3D" id="2.60.120.580">
    <property type="entry name" value="Acetamidase/Formamidase-like domains"/>
    <property type="match status" value="2"/>
</dbReference>
<reference evidence="2 3" key="1">
    <citation type="journal article" date="2018" name="ISME J.">
        <title>Involvement of Burkholderiaceae and sulfurous volatiles in disease-suppressive soils.</title>
        <authorList>
            <person name="Carrion V.J."/>
            <person name="Cordovez V."/>
            <person name="Tyc O."/>
            <person name="Etalo D.W."/>
            <person name="de Bruijn I."/>
            <person name="de Jager V.C."/>
            <person name="Medema M.H."/>
            <person name="Eberl L."/>
            <person name="Raaijmakers J.M."/>
        </authorList>
    </citation>
    <scope>NUCLEOTIDE SEQUENCE [LARGE SCALE GENOMIC DNA]</scope>
    <source>
        <strain evidence="3">mHSR5</strain>
    </source>
</reference>
<dbReference type="GO" id="GO:0016811">
    <property type="term" value="F:hydrolase activity, acting on carbon-nitrogen (but not peptide) bonds, in linear amides"/>
    <property type="evidence" value="ECO:0007669"/>
    <property type="project" value="InterPro"/>
</dbReference>
<evidence type="ECO:0000256" key="1">
    <source>
        <dbReference type="SAM" id="MobiDB-lite"/>
    </source>
</evidence>
<feature type="compositionally biased region" description="Polar residues" evidence="1">
    <location>
        <begin position="11"/>
        <end position="22"/>
    </location>
</feature>
<accession>A0A2Z5N8H4</accession>
<evidence type="ECO:0000313" key="2">
    <source>
        <dbReference type="EMBL" id="AXF25873.1"/>
    </source>
</evidence>
<dbReference type="InterPro" id="IPR004304">
    <property type="entry name" value="FmdA_AmdA"/>
</dbReference>
<dbReference type="OrthoDB" id="9178898at2"/>
<dbReference type="EMBL" id="CP024904">
    <property type="protein sequence ID" value="AXF25873.1"/>
    <property type="molecule type" value="Genomic_DNA"/>
</dbReference>
<dbReference type="AlphaFoldDB" id="A0A2Z5N8H4"/>
<dbReference type="PANTHER" id="PTHR31891">
    <property type="entry name" value="FORMAMIDASE C869.04-RELATED"/>
    <property type="match status" value="1"/>
</dbReference>
<dbReference type="SUPFAM" id="SSF141130">
    <property type="entry name" value="Acetamidase/Formamidase-like"/>
    <property type="match status" value="1"/>
</dbReference>
<dbReference type="Proteomes" id="UP000253104">
    <property type="component" value="Chromosome mHSR5_C"/>
</dbReference>
<evidence type="ECO:0000313" key="3">
    <source>
        <dbReference type="Proteomes" id="UP000253104"/>
    </source>
</evidence>
<dbReference type="PANTHER" id="PTHR31891:SF1">
    <property type="entry name" value="FORMAMIDASE C869.04-RELATED"/>
    <property type="match status" value="1"/>
</dbReference>
<gene>
    <name evidence="2" type="ORF">CUJ89_36320</name>
</gene>
<dbReference type="Gene3D" id="3.10.28.20">
    <property type="entry name" value="Acetamidase/Formamidase-like domains"/>
    <property type="match status" value="1"/>
</dbReference>
<organism evidence="2 3">
    <name type="scientific">Burkholderia pyrrocinia</name>
    <name type="common">Pseudomonas pyrrocinia</name>
    <dbReference type="NCBI Taxonomy" id="60550"/>
    <lineage>
        <taxon>Bacteria</taxon>
        <taxon>Pseudomonadati</taxon>
        <taxon>Pseudomonadota</taxon>
        <taxon>Betaproteobacteria</taxon>
        <taxon>Burkholderiales</taxon>
        <taxon>Burkholderiaceae</taxon>
        <taxon>Burkholderia</taxon>
        <taxon>Burkholderia cepacia complex</taxon>
    </lineage>
</organism>